<evidence type="ECO:0000313" key="3">
    <source>
        <dbReference type="Proteomes" id="UP000229730"/>
    </source>
</evidence>
<gene>
    <name evidence="2" type="ORF">CRD36_02260</name>
</gene>
<feature type="transmembrane region" description="Helical" evidence="1">
    <location>
        <begin position="28"/>
        <end position="51"/>
    </location>
</feature>
<keyword evidence="3" id="KW-1185">Reference proteome</keyword>
<evidence type="ECO:0000313" key="2">
    <source>
        <dbReference type="EMBL" id="PHZ85539.1"/>
    </source>
</evidence>
<dbReference type="Proteomes" id="UP000229730">
    <property type="component" value="Unassembled WGS sequence"/>
</dbReference>
<reference evidence="2 3" key="1">
    <citation type="submission" date="2017-10" db="EMBL/GenBank/DDBJ databases">
        <title>Frigbacter circumglobatus gen. nov. sp. nov., isolated from sediment cultured in situ.</title>
        <authorList>
            <person name="Zhao Z."/>
        </authorList>
    </citation>
    <scope>NUCLEOTIDE SEQUENCE [LARGE SCALE GENOMIC DNA]</scope>
    <source>
        <strain evidence="2 3">ZYL</strain>
    </source>
</reference>
<sequence length="310" mass="34878">MLASIVKVNGYNPFKTLMLREYWENRRAIFTTPLVITGLAMALVIVGMGIFGQSIHIDDEAFTLREFISTMSERDAQEMRDHLNHALLAANMPVFIGVWFCMVFTALGSLYDERKDNSILFWKSMPVSDLQTVASKLLTVMLVIPLVAIGFTFIFQVFLLIVGSFVTIGTEFSAWELLWGSSNLPALLLTEISAVIIYGLWSLPIFAWFMLASVVAKRTPLLVATIPVALAALMEELFFNTNHLLMFVANRLSINTEHNIHMDGQSMEQISFQTPLDMFQSISDPELWLGLALSAALLYLTIVLRKRKSL</sequence>
<feature type="transmembrane region" description="Helical" evidence="1">
    <location>
        <begin position="221"/>
        <end position="239"/>
    </location>
</feature>
<accession>A0A2G4YT77</accession>
<name>A0A2G4YT77_9PROT</name>
<keyword evidence="1" id="KW-1133">Transmembrane helix</keyword>
<dbReference type="EMBL" id="PDEM01000009">
    <property type="protein sequence ID" value="PHZ85539.1"/>
    <property type="molecule type" value="Genomic_DNA"/>
</dbReference>
<dbReference type="RefSeq" id="WP_099471122.1">
    <property type="nucleotide sequence ID" value="NZ_CP041025.1"/>
</dbReference>
<dbReference type="OrthoDB" id="118685at2"/>
<organism evidence="2 3">
    <name type="scientific">Paremcibacter congregatus</name>
    <dbReference type="NCBI Taxonomy" id="2043170"/>
    <lineage>
        <taxon>Bacteria</taxon>
        <taxon>Pseudomonadati</taxon>
        <taxon>Pseudomonadota</taxon>
        <taxon>Alphaproteobacteria</taxon>
        <taxon>Emcibacterales</taxon>
        <taxon>Emcibacteraceae</taxon>
        <taxon>Paremcibacter</taxon>
    </lineage>
</organism>
<feature type="transmembrane region" description="Helical" evidence="1">
    <location>
        <begin position="88"/>
        <end position="112"/>
    </location>
</feature>
<comment type="caution">
    <text evidence="2">The sequence shown here is derived from an EMBL/GenBank/DDBJ whole genome shotgun (WGS) entry which is preliminary data.</text>
</comment>
<proteinExistence type="predicted"/>
<feature type="transmembrane region" description="Helical" evidence="1">
    <location>
        <begin position="186"/>
        <end position="209"/>
    </location>
</feature>
<keyword evidence="1" id="KW-0472">Membrane</keyword>
<feature type="transmembrane region" description="Helical" evidence="1">
    <location>
        <begin position="133"/>
        <end position="166"/>
    </location>
</feature>
<feature type="transmembrane region" description="Helical" evidence="1">
    <location>
        <begin position="287"/>
        <end position="304"/>
    </location>
</feature>
<dbReference type="AlphaFoldDB" id="A0A2G4YT77"/>
<evidence type="ECO:0000256" key="1">
    <source>
        <dbReference type="SAM" id="Phobius"/>
    </source>
</evidence>
<protein>
    <submittedName>
        <fullName evidence="2">Uncharacterized protein</fullName>
    </submittedName>
</protein>
<dbReference type="InParanoid" id="A0A2G4YT77"/>
<keyword evidence="1" id="KW-0812">Transmembrane</keyword>